<protein>
    <submittedName>
        <fullName evidence="2">Uncharacterized protein</fullName>
    </submittedName>
</protein>
<keyword evidence="3" id="KW-1185">Reference proteome</keyword>
<feature type="compositionally biased region" description="Basic residues" evidence="1">
    <location>
        <begin position="115"/>
        <end position="142"/>
    </location>
</feature>
<dbReference type="Proteomes" id="UP000789390">
    <property type="component" value="Unassembled WGS sequence"/>
</dbReference>
<organism evidence="2 3">
    <name type="scientific">Daphnia galeata</name>
    <dbReference type="NCBI Taxonomy" id="27404"/>
    <lineage>
        <taxon>Eukaryota</taxon>
        <taxon>Metazoa</taxon>
        <taxon>Ecdysozoa</taxon>
        <taxon>Arthropoda</taxon>
        <taxon>Crustacea</taxon>
        <taxon>Branchiopoda</taxon>
        <taxon>Diplostraca</taxon>
        <taxon>Cladocera</taxon>
        <taxon>Anomopoda</taxon>
        <taxon>Daphniidae</taxon>
        <taxon>Daphnia</taxon>
    </lineage>
</organism>
<reference evidence="2" key="1">
    <citation type="submission" date="2021-11" db="EMBL/GenBank/DDBJ databases">
        <authorList>
            <person name="Schell T."/>
        </authorList>
    </citation>
    <scope>NUCLEOTIDE SEQUENCE</scope>
    <source>
        <strain evidence="2">M5</strain>
    </source>
</reference>
<evidence type="ECO:0000313" key="2">
    <source>
        <dbReference type="EMBL" id="CAH0100616.1"/>
    </source>
</evidence>
<name>A0A8J2W0G9_9CRUS</name>
<proteinExistence type="predicted"/>
<feature type="region of interest" description="Disordered" evidence="1">
    <location>
        <begin position="112"/>
        <end position="192"/>
    </location>
</feature>
<dbReference type="OrthoDB" id="6367474at2759"/>
<gene>
    <name evidence="2" type="ORF">DGAL_LOCUS2901</name>
</gene>
<accession>A0A8J2W0G9</accession>
<evidence type="ECO:0000313" key="3">
    <source>
        <dbReference type="Proteomes" id="UP000789390"/>
    </source>
</evidence>
<dbReference type="EMBL" id="CAKKLH010000042">
    <property type="protein sequence ID" value="CAH0100616.1"/>
    <property type="molecule type" value="Genomic_DNA"/>
</dbReference>
<feature type="compositionally biased region" description="Low complexity" evidence="1">
    <location>
        <begin position="179"/>
        <end position="192"/>
    </location>
</feature>
<comment type="caution">
    <text evidence="2">The sequence shown here is derived from an EMBL/GenBank/DDBJ whole genome shotgun (WGS) entry which is preliminary data.</text>
</comment>
<sequence>MPYIFITVQSGGWDPSLPINLDYSPELDPEINGFLREHQQPDHKQQTNHRGRNPDGKGSISTHCELRLILDGLERLGFQLVTTASYSFQGRAHNEFIMHREMTPVMDQPEVELRQKHHSAVAEQKKKKNKEKAPVKQHRHRDRSSSSSSSDQSIDERNNRRKKNHDPTPAPNKGKKHSSTSFHSQQQSHLSY</sequence>
<feature type="region of interest" description="Disordered" evidence="1">
    <location>
        <begin position="39"/>
        <end position="60"/>
    </location>
</feature>
<evidence type="ECO:0000256" key="1">
    <source>
        <dbReference type="SAM" id="MobiDB-lite"/>
    </source>
</evidence>
<dbReference type="AlphaFoldDB" id="A0A8J2W0G9"/>